<keyword evidence="4" id="KW-0472">Membrane</keyword>
<dbReference type="RefSeq" id="WP_136834397.1">
    <property type="nucleotide sequence ID" value="NZ_SWBQ01000001.1"/>
</dbReference>
<comment type="similarity">
    <text evidence="2">Belongs to the SusD family.</text>
</comment>
<accession>A0A4U1CSS2</accession>
<dbReference type="OrthoDB" id="621570at2"/>
<evidence type="ECO:0000259" key="6">
    <source>
        <dbReference type="Pfam" id="PF07980"/>
    </source>
</evidence>
<comment type="subcellular location">
    <subcellularLocation>
        <location evidence="1">Cell outer membrane</location>
    </subcellularLocation>
</comment>
<evidence type="ECO:0000256" key="2">
    <source>
        <dbReference type="ARBA" id="ARBA00006275"/>
    </source>
</evidence>
<keyword evidence="5" id="KW-0998">Cell outer membrane</keyword>
<reference evidence="8 9" key="1">
    <citation type="submission" date="2019-04" db="EMBL/GenBank/DDBJ databases">
        <title>Pedobacter sp. RP-3-15 sp. nov., isolated from Arctic soil.</title>
        <authorList>
            <person name="Dahal R.H."/>
            <person name="Kim D.-U."/>
        </authorList>
    </citation>
    <scope>NUCLEOTIDE SEQUENCE [LARGE SCALE GENOMIC DNA]</scope>
    <source>
        <strain evidence="8 9">RP-3-15</strain>
    </source>
</reference>
<gene>
    <name evidence="8" type="ORF">FA047_02470</name>
</gene>
<comment type="caution">
    <text evidence="8">The sequence shown here is derived from an EMBL/GenBank/DDBJ whole genome shotgun (WGS) entry which is preliminary data.</text>
</comment>
<evidence type="ECO:0000256" key="4">
    <source>
        <dbReference type="ARBA" id="ARBA00023136"/>
    </source>
</evidence>
<dbReference type="SUPFAM" id="SSF48452">
    <property type="entry name" value="TPR-like"/>
    <property type="match status" value="1"/>
</dbReference>
<evidence type="ECO:0000259" key="7">
    <source>
        <dbReference type="Pfam" id="PF14322"/>
    </source>
</evidence>
<name>A0A4U1CSS2_9SPHI</name>
<dbReference type="PROSITE" id="PS51257">
    <property type="entry name" value="PROKAR_LIPOPROTEIN"/>
    <property type="match status" value="1"/>
</dbReference>
<dbReference type="Proteomes" id="UP000307244">
    <property type="component" value="Unassembled WGS sequence"/>
</dbReference>
<evidence type="ECO:0000256" key="3">
    <source>
        <dbReference type="ARBA" id="ARBA00022729"/>
    </source>
</evidence>
<dbReference type="InterPro" id="IPR033985">
    <property type="entry name" value="SusD-like_N"/>
</dbReference>
<organism evidence="8 9">
    <name type="scientific">Pedobacter frigoris</name>
    <dbReference type="NCBI Taxonomy" id="2571272"/>
    <lineage>
        <taxon>Bacteria</taxon>
        <taxon>Pseudomonadati</taxon>
        <taxon>Bacteroidota</taxon>
        <taxon>Sphingobacteriia</taxon>
        <taxon>Sphingobacteriales</taxon>
        <taxon>Sphingobacteriaceae</taxon>
        <taxon>Pedobacter</taxon>
    </lineage>
</organism>
<evidence type="ECO:0000313" key="8">
    <source>
        <dbReference type="EMBL" id="TKC08979.1"/>
    </source>
</evidence>
<evidence type="ECO:0000256" key="1">
    <source>
        <dbReference type="ARBA" id="ARBA00004442"/>
    </source>
</evidence>
<dbReference type="Pfam" id="PF14322">
    <property type="entry name" value="SusD-like_3"/>
    <property type="match status" value="1"/>
</dbReference>
<dbReference type="Gene3D" id="1.25.40.390">
    <property type="match status" value="1"/>
</dbReference>
<dbReference type="Pfam" id="PF07980">
    <property type="entry name" value="SusD_RagB"/>
    <property type="match status" value="1"/>
</dbReference>
<dbReference type="InterPro" id="IPR011990">
    <property type="entry name" value="TPR-like_helical_dom_sf"/>
</dbReference>
<sequence length="473" mass="52822">MKYIYKLFIVYSIVAITFLTSCRKFVEIGPPKTGLTKETVFNGDVTATAAIIDIYGEMTNGTASYISGVIGGSLSYRGALAADEMELYATAFSHVEFATNNIEPISSTLNAAFWAAPYRHIYKANIILDALPSSSNITSTLKSRLEGEAKFIRAFAYFYLINLFGDVPLVLTPDYRINAVIPRTAKVEVYQQIIKDLKDAQNLLSANYLTANGTVTLERIRVNKFAATAMLARVYLYNSDWQNAEIEASKVISYTTLYGPEPINNMFLKNSKEAIWQLINDLYGNTPDASTFNFTGKPSNGALRPEFVLLFDNNDLRKANWIISRISGGITYYQPNKYKTAAVSPVTEYSMVLRLGEQYLIRAEARAHQAGKVTGANSAESDINFIRNRAGIGNTTATNETTMLAAIEQERRFELFTELGHRWLDLKRTNRADVILSPLKGSNWQTTDQLWPIPQIQINNDPGMANQQNPGYQ</sequence>
<dbReference type="AlphaFoldDB" id="A0A4U1CSS2"/>
<dbReference type="GO" id="GO:0009279">
    <property type="term" value="C:cell outer membrane"/>
    <property type="evidence" value="ECO:0007669"/>
    <property type="project" value="UniProtKB-SubCell"/>
</dbReference>
<evidence type="ECO:0000313" key="9">
    <source>
        <dbReference type="Proteomes" id="UP000307244"/>
    </source>
</evidence>
<protein>
    <submittedName>
        <fullName evidence="8">RagB/SusD family nutrient uptake outer membrane protein</fullName>
    </submittedName>
</protein>
<feature type="domain" description="RagB/SusD" evidence="6">
    <location>
        <begin position="336"/>
        <end position="472"/>
    </location>
</feature>
<evidence type="ECO:0000256" key="5">
    <source>
        <dbReference type="ARBA" id="ARBA00023237"/>
    </source>
</evidence>
<keyword evidence="9" id="KW-1185">Reference proteome</keyword>
<dbReference type="InterPro" id="IPR012944">
    <property type="entry name" value="SusD_RagB_dom"/>
</dbReference>
<feature type="domain" description="SusD-like N-terminal" evidence="7">
    <location>
        <begin position="99"/>
        <end position="236"/>
    </location>
</feature>
<keyword evidence="3" id="KW-0732">Signal</keyword>
<dbReference type="EMBL" id="SWBQ01000001">
    <property type="protein sequence ID" value="TKC08979.1"/>
    <property type="molecule type" value="Genomic_DNA"/>
</dbReference>
<proteinExistence type="inferred from homology"/>
<dbReference type="CDD" id="cd08977">
    <property type="entry name" value="SusD"/>
    <property type="match status" value="1"/>
</dbReference>